<sequence>LCKNCHHLIAHHEYTFSVVDGYQVRPGHGLDSISILPDDPRQMTPLF</sequence>
<dbReference type="Pfam" id="PF06573">
    <property type="entry name" value="Churchill"/>
    <property type="match status" value="1"/>
</dbReference>
<dbReference type="Gene3D" id="2.60.40.4240">
    <property type="entry name" value="Transcription activator, Churchill"/>
    <property type="match status" value="1"/>
</dbReference>
<gene>
    <name evidence="9" type="primary">Churc1</name>
    <name evidence="9" type="ORF">DROARD_R08693</name>
</gene>
<organism evidence="9 10">
    <name type="scientific">Dromas ardeola</name>
    <dbReference type="NCBI Taxonomy" id="458190"/>
    <lineage>
        <taxon>Eukaryota</taxon>
        <taxon>Metazoa</taxon>
        <taxon>Chordata</taxon>
        <taxon>Craniata</taxon>
        <taxon>Vertebrata</taxon>
        <taxon>Euteleostomi</taxon>
        <taxon>Archelosauria</taxon>
        <taxon>Archosauria</taxon>
        <taxon>Dinosauria</taxon>
        <taxon>Saurischia</taxon>
        <taxon>Theropoda</taxon>
        <taxon>Coelurosauria</taxon>
        <taxon>Aves</taxon>
        <taxon>Neognathae</taxon>
        <taxon>Neoaves</taxon>
        <taxon>Charadriiformes</taxon>
        <taxon>Dromadidae</taxon>
        <taxon>Dromas</taxon>
    </lineage>
</organism>
<keyword evidence="8" id="KW-0804">Transcription</keyword>
<reference evidence="9 10" key="1">
    <citation type="submission" date="2019-09" db="EMBL/GenBank/DDBJ databases">
        <title>Bird 10,000 Genomes (B10K) Project - Family phase.</title>
        <authorList>
            <person name="Zhang G."/>
        </authorList>
    </citation>
    <scope>NUCLEOTIDE SEQUENCE [LARGE SCALE GENOMIC DNA]</scope>
    <source>
        <strain evidence="9">B10K-DU-012-55</strain>
        <tissue evidence="9">Muscle</tissue>
    </source>
</reference>
<dbReference type="GO" id="GO:0008270">
    <property type="term" value="F:zinc ion binding"/>
    <property type="evidence" value="ECO:0007669"/>
    <property type="project" value="InterPro"/>
</dbReference>
<evidence type="ECO:0000256" key="6">
    <source>
        <dbReference type="ARBA" id="ARBA00023015"/>
    </source>
</evidence>
<comment type="caution">
    <text evidence="9">The sequence shown here is derived from an EMBL/GenBank/DDBJ whole genome shotgun (WGS) entry which is preliminary data.</text>
</comment>
<proteinExistence type="inferred from homology"/>
<comment type="similarity">
    <text evidence="1">Belongs to the Churchill family.</text>
</comment>
<dbReference type="GO" id="GO:0045893">
    <property type="term" value="P:positive regulation of DNA-templated transcription"/>
    <property type="evidence" value="ECO:0007669"/>
    <property type="project" value="InterPro"/>
</dbReference>
<evidence type="ECO:0000313" key="9">
    <source>
        <dbReference type="EMBL" id="NWU56990.1"/>
    </source>
</evidence>
<keyword evidence="10" id="KW-1185">Reference proteome</keyword>
<evidence type="ECO:0000256" key="3">
    <source>
        <dbReference type="ARBA" id="ARBA00022473"/>
    </source>
</evidence>
<name>A0A7K5XVA3_9CHAR</name>
<keyword evidence="3" id="KW-0217">Developmental protein</keyword>
<dbReference type="GO" id="GO:0008543">
    <property type="term" value="P:fibroblast growth factor receptor signaling pathway"/>
    <property type="evidence" value="ECO:0007669"/>
    <property type="project" value="TreeGrafter"/>
</dbReference>
<keyword evidence="7" id="KW-0010">Activator</keyword>
<evidence type="ECO:0000256" key="2">
    <source>
        <dbReference type="ARBA" id="ARBA00021000"/>
    </source>
</evidence>
<accession>A0A7K5XVA3</accession>
<keyword evidence="4" id="KW-0479">Metal-binding</keyword>
<evidence type="ECO:0000256" key="7">
    <source>
        <dbReference type="ARBA" id="ARBA00023159"/>
    </source>
</evidence>
<evidence type="ECO:0000313" key="10">
    <source>
        <dbReference type="Proteomes" id="UP000586671"/>
    </source>
</evidence>
<keyword evidence="5" id="KW-0862">Zinc</keyword>
<dbReference type="PANTHER" id="PTHR31931">
    <property type="entry name" value="PROTEIN CHURCHILL"/>
    <property type="match status" value="1"/>
</dbReference>
<evidence type="ECO:0000256" key="1">
    <source>
        <dbReference type="ARBA" id="ARBA00009577"/>
    </source>
</evidence>
<evidence type="ECO:0000256" key="5">
    <source>
        <dbReference type="ARBA" id="ARBA00022833"/>
    </source>
</evidence>
<dbReference type="InterPro" id="IPR038543">
    <property type="entry name" value="Churchill_sf"/>
</dbReference>
<dbReference type="EMBL" id="VYZM01018758">
    <property type="protein sequence ID" value="NWU56990.1"/>
    <property type="molecule type" value="Genomic_DNA"/>
</dbReference>
<dbReference type="InterPro" id="IPR009508">
    <property type="entry name" value="Transcrpt_activator_Churchill"/>
</dbReference>
<dbReference type="PANTHER" id="PTHR31931:SF2">
    <property type="entry name" value="PROTEIN CHURCHILL"/>
    <property type="match status" value="1"/>
</dbReference>
<evidence type="ECO:0000256" key="4">
    <source>
        <dbReference type="ARBA" id="ARBA00022723"/>
    </source>
</evidence>
<evidence type="ECO:0000256" key="8">
    <source>
        <dbReference type="ARBA" id="ARBA00023163"/>
    </source>
</evidence>
<feature type="non-terminal residue" evidence="9">
    <location>
        <position position="47"/>
    </location>
</feature>
<dbReference type="Proteomes" id="UP000586671">
    <property type="component" value="Unassembled WGS sequence"/>
</dbReference>
<keyword evidence="6" id="KW-0805">Transcription regulation</keyword>
<dbReference type="AlphaFoldDB" id="A0A7K5XVA3"/>
<protein>
    <recommendedName>
        <fullName evidence="2">Protein Churchill</fullName>
    </recommendedName>
</protein>
<feature type="non-terminal residue" evidence="9">
    <location>
        <position position="1"/>
    </location>
</feature>